<dbReference type="GeneID" id="60880400"/>
<reference evidence="2 3" key="1">
    <citation type="journal article" date="2017" name="BMC Genomics">
        <title>Genome sequencing of 39 Akkermansia muciniphila isolates reveals its population structure, genomic and functional diverisity, and global distribution in mammalian gut microbiotas.</title>
        <authorList>
            <person name="Guo X."/>
            <person name="Li S."/>
            <person name="Zhang J."/>
            <person name="Wu F."/>
            <person name="Li X."/>
            <person name="Wu D."/>
            <person name="Zhang M."/>
            <person name="Ou Z."/>
            <person name="Jie Z."/>
            <person name="Yan Q."/>
            <person name="Li P."/>
            <person name="Yi J."/>
            <person name="Peng Y."/>
        </authorList>
    </citation>
    <scope>NUCLEOTIDE SEQUENCE [LARGE SCALE GENOMIC DNA]</scope>
    <source>
        <strain evidence="2 3">GP28</strain>
    </source>
</reference>
<protein>
    <submittedName>
        <fullName evidence="2">Uncharacterized protein</fullName>
    </submittedName>
</protein>
<dbReference type="EMBL" id="PJLB01000008">
    <property type="protein sequence ID" value="PND02256.1"/>
    <property type="molecule type" value="Genomic_DNA"/>
</dbReference>
<feature type="region of interest" description="Disordered" evidence="1">
    <location>
        <begin position="198"/>
        <end position="224"/>
    </location>
</feature>
<accession>A0AAX0WI89</accession>
<evidence type="ECO:0000256" key="1">
    <source>
        <dbReference type="SAM" id="MobiDB-lite"/>
    </source>
</evidence>
<evidence type="ECO:0000313" key="3">
    <source>
        <dbReference type="Proteomes" id="UP000236075"/>
    </source>
</evidence>
<name>A0AAX0WI89_9BACT</name>
<organism evidence="2 3">
    <name type="scientific">Akkermansia muciniphila</name>
    <dbReference type="NCBI Taxonomy" id="239935"/>
    <lineage>
        <taxon>Bacteria</taxon>
        <taxon>Pseudomonadati</taxon>
        <taxon>Verrucomicrobiota</taxon>
        <taxon>Verrucomicrobiia</taxon>
        <taxon>Verrucomicrobiales</taxon>
        <taxon>Akkermansiaceae</taxon>
        <taxon>Akkermansia</taxon>
    </lineage>
</organism>
<gene>
    <name evidence="2" type="ORF">CXT95_06180</name>
</gene>
<dbReference type="Proteomes" id="UP000236075">
    <property type="component" value="Unassembled WGS sequence"/>
</dbReference>
<proteinExistence type="predicted"/>
<sequence length="224" mass="26443">MTEDAIFKEQWNLLKKEMAMGDAHLQQRLEQFIFRQYGRAVLTHYIKALSVLELSRHFYLRFRRRSRAVTEPILYWTVLAETTIHMTLEGVKDMHPFISLPARAGATFQLDMLKDCYLLYLRDRGYPCWPRASRRSRIIRNKWNAPELEAAYFLRLCQNSTDRHYANVMNILLEEILHMLITLRQLRNHGKNLLELRRSRNSNSSPGGVPPPSLRPQHPPEDSL</sequence>
<comment type="caution">
    <text evidence="2">The sequence shown here is derived from an EMBL/GenBank/DDBJ whole genome shotgun (WGS) entry which is preliminary data.</text>
</comment>
<dbReference type="RefSeq" id="WP_031930459.1">
    <property type="nucleotide sequence ID" value="NZ_AP021898.1"/>
</dbReference>
<dbReference type="AlphaFoldDB" id="A0AAX0WI89"/>
<evidence type="ECO:0000313" key="2">
    <source>
        <dbReference type="EMBL" id="PND02256.1"/>
    </source>
</evidence>